<feature type="compositionally biased region" description="Basic and acidic residues" evidence="3">
    <location>
        <begin position="10"/>
        <end position="22"/>
    </location>
</feature>
<proteinExistence type="inferred from homology"/>
<dbReference type="InterPro" id="IPR008331">
    <property type="entry name" value="Ferritin_DPS_dom"/>
</dbReference>
<dbReference type="Proteomes" id="UP000226437">
    <property type="component" value="Unassembled WGS sequence"/>
</dbReference>
<evidence type="ECO:0000256" key="2">
    <source>
        <dbReference type="RuleBase" id="RU003875"/>
    </source>
</evidence>
<sequence>MTKSPGNNISKKELNTPTDLDPKDVQKVAKALNPLVADLIALWVKTKNYHWHMSGRNFRDYHLMLDDQSEELIATVDPLAERVRKLGAKTITSIGQIAKLQKVQDNDNAQVHPRDMLLDLMEENKKMAHNLREAHSVCEEADDIGGASLLEDYINATERRTWFLFEATRELE</sequence>
<dbReference type="PIRSF" id="PIRSF005900">
    <property type="entry name" value="Dps"/>
    <property type="match status" value="1"/>
</dbReference>
<dbReference type="GO" id="GO:0008199">
    <property type="term" value="F:ferric iron binding"/>
    <property type="evidence" value="ECO:0007669"/>
    <property type="project" value="InterPro"/>
</dbReference>
<organism evidence="5 6">
    <name type="scientific">Neolewinella marina</name>
    <dbReference type="NCBI Taxonomy" id="438751"/>
    <lineage>
        <taxon>Bacteria</taxon>
        <taxon>Pseudomonadati</taxon>
        <taxon>Bacteroidota</taxon>
        <taxon>Saprospiria</taxon>
        <taxon>Saprospirales</taxon>
        <taxon>Lewinellaceae</taxon>
        <taxon>Neolewinella</taxon>
    </lineage>
</organism>
<evidence type="ECO:0000313" key="6">
    <source>
        <dbReference type="Proteomes" id="UP000226437"/>
    </source>
</evidence>
<dbReference type="EMBL" id="PDLO01000002">
    <property type="protein sequence ID" value="PHK99334.1"/>
    <property type="molecule type" value="Genomic_DNA"/>
</dbReference>
<dbReference type="AlphaFoldDB" id="A0A2G0CH82"/>
<comment type="caution">
    <text evidence="5">The sequence shown here is derived from an EMBL/GenBank/DDBJ whole genome shotgun (WGS) entry which is preliminary data.</text>
</comment>
<dbReference type="InterPro" id="IPR012347">
    <property type="entry name" value="Ferritin-like"/>
</dbReference>
<feature type="region of interest" description="Disordered" evidence="3">
    <location>
        <begin position="1"/>
        <end position="22"/>
    </location>
</feature>
<evidence type="ECO:0000256" key="3">
    <source>
        <dbReference type="SAM" id="MobiDB-lite"/>
    </source>
</evidence>
<dbReference type="InterPro" id="IPR009078">
    <property type="entry name" value="Ferritin-like_SF"/>
</dbReference>
<feature type="domain" description="Ferritin/DPS" evidence="4">
    <location>
        <begin position="30"/>
        <end position="166"/>
    </location>
</feature>
<dbReference type="CDD" id="cd01043">
    <property type="entry name" value="DPS"/>
    <property type="match status" value="1"/>
</dbReference>
<evidence type="ECO:0000259" key="4">
    <source>
        <dbReference type="Pfam" id="PF00210"/>
    </source>
</evidence>
<keyword evidence="6" id="KW-1185">Reference proteome</keyword>
<dbReference type="SUPFAM" id="SSF47240">
    <property type="entry name" value="Ferritin-like"/>
    <property type="match status" value="1"/>
</dbReference>
<dbReference type="PRINTS" id="PR01346">
    <property type="entry name" value="HELNAPAPROT"/>
</dbReference>
<dbReference type="RefSeq" id="WP_099105949.1">
    <property type="nucleotide sequence ID" value="NZ_JAATJF010000002.1"/>
</dbReference>
<accession>A0A2G0CH82</accession>
<gene>
    <name evidence="5" type="ORF">CGL56_07735</name>
</gene>
<name>A0A2G0CH82_9BACT</name>
<reference evidence="5 6" key="1">
    <citation type="submission" date="2017-10" db="EMBL/GenBank/DDBJ databases">
        <title>The draft genome sequence of Lewinella marina KCTC 32374.</title>
        <authorList>
            <person name="Wang K."/>
        </authorList>
    </citation>
    <scope>NUCLEOTIDE SEQUENCE [LARGE SCALE GENOMIC DNA]</scope>
    <source>
        <strain evidence="5 6">MKG-38</strain>
    </source>
</reference>
<dbReference type="InterPro" id="IPR002177">
    <property type="entry name" value="DPS_DNA-bd"/>
</dbReference>
<evidence type="ECO:0000313" key="5">
    <source>
        <dbReference type="EMBL" id="PHK99334.1"/>
    </source>
</evidence>
<protein>
    <submittedName>
        <fullName evidence="5">DNA starvation/stationary phase protection protein</fullName>
    </submittedName>
</protein>
<dbReference type="Pfam" id="PF00210">
    <property type="entry name" value="Ferritin"/>
    <property type="match status" value="1"/>
</dbReference>
<dbReference type="PANTHER" id="PTHR42932">
    <property type="entry name" value="GENERAL STRESS PROTEIN 20U"/>
    <property type="match status" value="1"/>
</dbReference>
<comment type="similarity">
    <text evidence="1 2">Belongs to the Dps family.</text>
</comment>
<dbReference type="OrthoDB" id="9797023at2"/>
<dbReference type="PANTHER" id="PTHR42932:SF3">
    <property type="entry name" value="DNA PROTECTION DURING STARVATION PROTEIN"/>
    <property type="match status" value="1"/>
</dbReference>
<dbReference type="Gene3D" id="1.20.1260.10">
    <property type="match status" value="1"/>
</dbReference>
<evidence type="ECO:0000256" key="1">
    <source>
        <dbReference type="ARBA" id="ARBA00009497"/>
    </source>
</evidence>